<dbReference type="Pfam" id="PF07702">
    <property type="entry name" value="UTRA"/>
    <property type="match status" value="1"/>
</dbReference>
<name>A0A323UEK4_RHOPL</name>
<dbReference type="PANTHER" id="PTHR44846">
    <property type="entry name" value="MANNOSYL-D-GLYCERATE TRANSPORT/METABOLISM SYSTEM REPRESSOR MNGR-RELATED"/>
    <property type="match status" value="1"/>
</dbReference>
<dbReference type="InterPro" id="IPR050679">
    <property type="entry name" value="Bact_HTH_transcr_reg"/>
</dbReference>
<evidence type="ECO:0000256" key="1">
    <source>
        <dbReference type="ARBA" id="ARBA00023015"/>
    </source>
</evidence>
<dbReference type="SUPFAM" id="SSF64288">
    <property type="entry name" value="Chorismate lyase-like"/>
    <property type="match status" value="1"/>
</dbReference>
<dbReference type="GO" id="GO:0003677">
    <property type="term" value="F:DNA binding"/>
    <property type="evidence" value="ECO:0007669"/>
    <property type="project" value="UniProtKB-KW"/>
</dbReference>
<dbReference type="InterPro" id="IPR036388">
    <property type="entry name" value="WH-like_DNA-bd_sf"/>
</dbReference>
<dbReference type="InterPro" id="IPR000524">
    <property type="entry name" value="Tscrpt_reg_HTH_GntR"/>
</dbReference>
<accession>A0A323UEK4</accession>
<reference evidence="5 6" key="1">
    <citation type="submission" date="2018-06" db="EMBL/GenBank/DDBJ databases">
        <title>Draft Whole-Genome Sequence of the purple photosynthetic bacterium Rhodospeudomonas palustris XCP.</title>
        <authorList>
            <person name="Rayyan A."/>
            <person name="Meyer T.E."/>
            <person name="Kyndt J.A."/>
        </authorList>
    </citation>
    <scope>NUCLEOTIDE SEQUENCE [LARGE SCALE GENOMIC DNA]</scope>
    <source>
        <strain evidence="5 6">XCP</strain>
    </source>
</reference>
<keyword evidence="2" id="KW-0238">DNA-binding</keyword>
<dbReference type="GO" id="GO:0003700">
    <property type="term" value="F:DNA-binding transcription factor activity"/>
    <property type="evidence" value="ECO:0007669"/>
    <property type="project" value="InterPro"/>
</dbReference>
<evidence type="ECO:0000259" key="4">
    <source>
        <dbReference type="PROSITE" id="PS50949"/>
    </source>
</evidence>
<proteinExistence type="predicted"/>
<dbReference type="SMART" id="SM00866">
    <property type="entry name" value="UTRA"/>
    <property type="match status" value="1"/>
</dbReference>
<dbReference type="GO" id="GO:0045892">
    <property type="term" value="P:negative regulation of DNA-templated transcription"/>
    <property type="evidence" value="ECO:0007669"/>
    <property type="project" value="TreeGrafter"/>
</dbReference>
<evidence type="ECO:0000313" key="6">
    <source>
        <dbReference type="Proteomes" id="UP000248134"/>
    </source>
</evidence>
<comment type="caution">
    <text evidence="5">The sequence shown here is derived from an EMBL/GenBank/DDBJ whole genome shotgun (WGS) entry which is preliminary data.</text>
</comment>
<protein>
    <recommendedName>
        <fullName evidence="4">HTH gntR-type domain-containing protein</fullName>
    </recommendedName>
</protein>
<dbReference type="InterPro" id="IPR028978">
    <property type="entry name" value="Chorismate_lyase_/UTRA_dom_sf"/>
</dbReference>
<dbReference type="OrthoDB" id="9028214at2"/>
<evidence type="ECO:0000256" key="2">
    <source>
        <dbReference type="ARBA" id="ARBA00023125"/>
    </source>
</evidence>
<evidence type="ECO:0000256" key="3">
    <source>
        <dbReference type="ARBA" id="ARBA00023163"/>
    </source>
</evidence>
<dbReference type="InterPro" id="IPR011663">
    <property type="entry name" value="UTRA"/>
</dbReference>
<dbReference type="Pfam" id="PF00392">
    <property type="entry name" value="GntR"/>
    <property type="match status" value="1"/>
</dbReference>
<dbReference type="PROSITE" id="PS50949">
    <property type="entry name" value="HTH_GNTR"/>
    <property type="match status" value="1"/>
</dbReference>
<dbReference type="Gene3D" id="3.40.1410.10">
    <property type="entry name" value="Chorismate lyase-like"/>
    <property type="match status" value="1"/>
</dbReference>
<keyword evidence="1" id="KW-0805">Transcription regulation</keyword>
<dbReference type="PANTHER" id="PTHR44846:SF1">
    <property type="entry name" value="MANNOSYL-D-GLYCERATE TRANSPORT_METABOLISM SYSTEM REPRESSOR MNGR-RELATED"/>
    <property type="match status" value="1"/>
</dbReference>
<gene>
    <name evidence="5" type="ORF">DNX69_21250</name>
</gene>
<dbReference type="Gene3D" id="1.10.10.10">
    <property type="entry name" value="Winged helix-like DNA-binding domain superfamily/Winged helix DNA-binding domain"/>
    <property type="match status" value="1"/>
</dbReference>
<dbReference type="AlphaFoldDB" id="A0A323UEK4"/>
<dbReference type="SUPFAM" id="SSF46785">
    <property type="entry name" value="Winged helix' DNA-binding domain"/>
    <property type="match status" value="1"/>
</dbReference>
<organism evidence="5 6">
    <name type="scientific">Rhodopseudomonas palustris</name>
    <dbReference type="NCBI Taxonomy" id="1076"/>
    <lineage>
        <taxon>Bacteria</taxon>
        <taxon>Pseudomonadati</taxon>
        <taxon>Pseudomonadota</taxon>
        <taxon>Alphaproteobacteria</taxon>
        <taxon>Hyphomicrobiales</taxon>
        <taxon>Nitrobacteraceae</taxon>
        <taxon>Rhodopseudomonas</taxon>
    </lineage>
</organism>
<keyword evidence="3" id="KW-0804">Transcription</keyword>
<feature type="domain" description="HTH gntR-type" evidence="4">
    <location>
        <begin position="24"/>
        <end position="92"/>
    </location>
</feature>
<dbReference type="PRINTS" id="PR00035">
    <property type="entry name" value="HTHGNTR"/>
</dbReference>
<dbReference type="CDD" id="cd07377">
    <property type="entry name" value="WHTH_GntR"/>
    <property type="match status" value="1"/>
</dbReference>
<dbReference type="InterPro" id="IPR036390">
    <property type="entry name" value="WH_DNA-bd_sf"/>
</dbReference>
<sequence length="257" mass="29078">MRRSMTGMAAEVGDIRQRLNETQQPLYVSLSNLLETEIYEGRWPTGGQLPTIAELSERYDVARVTIRQALGVLSAKGLIVAIQGKGTFVADQVKPRKTIALDSDWNYLLSTLDGNSAESIEVVKSCALPPAVDEPEKHFKDYRYMKRIHRAYDEPYCVNDVYLANDYYNRDPDTFDRQMIIPHLTKVSRAKLKRMKQSVRITSADLAVARHLGIPVNAPVAEVRRLITNRKDEIVFYSTGLYRGDLVVFNTTIDVPG</sequence>
<dbReference type="SMART" id="SM00345">
    <property type="entry name" value="HTH_GNTR"/>
    <property type="match status" value="1"/>
</dbReference>
<evidence type="ECO:0000313" key="5">
    <source>
        <dbReference type="EMBL" id="PZA09880.1"/>
    </source>
</evidence>
<dbReference type="Proteomes" id="UP000248134">
    <property type="component" value="Unassembled WGS sequence"/>
</dbReference>
<dbReference type="EMBL" id="QKQS01000026">
    <property type="protein sequence ID" value="PZA09880.1"/>
    <property type="molecule type" value="Genomic_DNA"/>
</dbReference>